<proteinExistence type="predicted"/>
<keyword evidence="3" id="KW-1185">Reference proteome</keyword>
<feature type="region of interest" description="Disordered" evidence="1">
    <location>
        <begin position="147"/>
        <end position="172"/>
    </location>
</feature>
<comment type="caution">
    <text evidence="2">The sequence shown here is derived from an EMBL/GenBank/DDBJ whole genome shotgun (WGS) entry which is preliminary data.</text>
</comment>
<evidence type="ECO:0000256" key="1">
    <source>
        <dbReference type="SAM" id="MobiDB-lite"/>
    </source>
</evidence>
<organism evidence="2 3">
    <name type="scientific">Suillus placidus</name>
    <dbReference type="NCBI Taxonomy" id="48579"/>
    <lineage>
        <taxon>Eukaryota</taxon>
        <taxon>Fungi</taxon>
        <taxon>Dikarya</taxon>
        <taxon>Basidiomycota</taxon>
        <taxon>Agaricomycotina</taxon>
        <taxon>Agaricomycetes</taxon>
        <taxon>Agaricomycetidae</taxon>
        <taxon>Boletales</taxon>
        <taxon>Suillineae</taxon>
        <taxon>Suillaceae</taxon>
        <taxon>Suillus</taxon>
    </lineage>
</organism>
<sequence length="202" mass="22445">MSSSHQLMPAERSPAQAALDLIDQLANVTLHDNVLVLEVENLLDGWPTYEINFTPDKPGPLKLIIRLLDTVKLVKLEDCPDSEAEGLLPGKPKGRKSTCPQSETQGQRDLGDPDITMVDLATDSSGRVNAKPIQLLGLRVLKEPPVHKVPASSRRPFHDTDWPPRRPRKLRPISPDERITELHTFRTFSAAVGPLPQPKHTM</sequence>
<dbReference type="AlphaFoldDB" id="A0A9P7A0C7"/>
<dbReference type="Proteomes" id="UP000714275">
    <property type="component" value="Unassembled WGS sequence"/>
</dbReference>
<dbReference type="EMBL" id="JABBWD010000010">
    <property type="protein sequence ID" value="KAG1780068.1"/>
    <property type="molecule type" value="Genomic_DNA"/>
</dbReference>
<protein>
    <submittedName>
        <fullName evidence="2">Uncharacterized protein</fullName>
    </submittedName>
</protein>
<reference evidence="2" key="1">
    <citation type="journal article" date="2020" name="New Phytol.">
        <title>Comparative genomics reveals dynamic genome evolution in host specialist ectomycorrhizal fungi.</title>
        <authorList>
            <person name="Lofgren L.A."/>
            <person name="Nguyen N.H."/>
            <person name="Vilgalys R."/>
            <person name="Ruytinx J."/>
            <person name="Liao H.L."/>
            <person name="Branco S."/>
            <person name="Kuo A."/>
            <person name="LaButti K."/>
            <person name="Lipzen A."/>
            <person name="Andreopoulos W."/>
            <person name="Pangilinan J."/>
            <person name="Riley R."/>
            <person name="Hundley H."/>
            <person name="Na H."/>
            <person name="Barry K."/>
            <person name="Grigoriev I.V."/>
            <person name="Stajich J.E."/>
            <person name="Kennedy P.G."/>
        </authorList>
    </citation>
    <scope>NUCLEOTIDE SEQUENCE</scope>
    <source>
        <strain evidence="2">DOB743</strain>
    </source>
</reference>
<name>A0A9P7A0C7_9AGAM</name>
<dbReference type="OrthoDB" id="2623880at2759"/>
<accession>A0A9P7A0C7</accession>
<evidence type="ECO:0000313" key="2">
    <source>
        <dbReference type="EMBL" id="KAG1780068.1"/>
    </source>
</evidence>
<feature type="region of interest" description="Disordered" evidence="1">
    <location>
        <begin position="82"/>
        <end position="115"/>
    </location>
</feature>
<evidence type="ECO:0000313" key="3">
    <source>
        <dbReference type="Proteomes" id="UP000714275"/>
    </source>
</evidence>
<feature type="compositionally biased region" description="Polar residues" evidence="1">
    <location>
        <begin position="98"/>
        <end position="107"/>
    </location>
</feature>
<gene>
    <name evidence="2" type="ORF">EV702DRAFT_1194834</name>
</gene>